<comment type="function">
    <text evidence="6">ATPase that binds to both the 70S ribosome and the 50S ribosomal subunit in a nucleotide-independent manner.</text>
</comment>
<name>A0A0G0QTQ9_9BACT</name>
<feature type="domain" description="TGS" evidence="8">
    <location>
        <begin position="285"/>
        <end position="368"/>
    </location>
</feature>
<dbReference type="Pfam" id="PF06071">
    <property type="entry name" value="YchF-GTPase_C"/>
    <property type="match status" value="1"/>
</dbReference>
<dbReference type="GO" id="GO:0016887">
    <property type="term" value="F:ATP hydrolysis activity"/>
    <property type="evidence" value="ECO:0007669"/>
    <property type="project" value="UniProtKB-UniRule"/>
</dbReference>
<dbReference type="PROSITE" id="PS51710">
    <property type="entry name" value="G_OBG"/>
    <property type="match status" value="1"/>
</dbReference>
<evidence type="ECO:0000313" key="10">
    <source>
        <dbReference type="Proteomes" id="UP000034690"/>
    </source>
</evidence>
<dbReference type="PRINTS" id="PR00326">
    <property type="entry name" value="GTP1OBG"/>
</dbReference>
<dbReference type="HAMAP" id="MF_00944">
    <property type="entry name" value="YchF_OLA1_ATPase"/>
    <property type="match status" value="1"/>
</dbReference>
<dbReference type="AlphaFoldDB" id="A0A0G0QTQ9"/>
<dbReference type="GO" id="GO:0046872">
    <property type="term" value="F:metal ion binding"/>
    <property type="evidence" value="ECO:0007669"/>
    <property type="project" value="UniProtKB-KW"/>
</dbReference>
<dbReference type="CDD" id="cd04867">
    <property type="entry name" value="TGS_YchF_OLA1"/>
    <property type="match status" value="1"/>
</dbReference>
<dbReference type="InterPro" id="IPR031167">
    <property type="entry name" value="G_OBG"/>
</dbReference>
<dbReference type="InterPro" id="IPR004095">
    <property type="entry name" value="TGS"/>
</dbReference>
<evidence type="ECO:0000259" key="8">
    <source>
        <dbReference type="PROSITE" id="PS51880"/>
    </source>
</evidence>
<evidence type="ECO:0000313" key="9">
    <source>
        <dbReference type="EMBL" id="KKR13735.1"/>
    </source>
</evidence>
<evidence type="ECO:0000256" key="5">
    <source>
        <dbReference type="ARBA" id="ARBA00022842"/>
    </source>
</evidence>
<sequence length="368" mass="40317">MSLSIGIVGLPNVGKSTLFNALTQKGVPAENYPFCTIDPSVGIVAVPDERVDILNNFSHSAKKIPAAIEFVDIAGLVKGASAGEGLGNKFLQHIREVDAIAEVVRIYEDSNITHVSNKIDPIDDIETINLELILADLQTVAKRLGSVAHDARRGDKPALLEESVLQRVEASLKAGKLASHLDFKDEELKIVKSLQLLSAKPILYVLNKKQGEVELPPNQLGGFTSKLPVIEYLEKMGANYVIVDAKIEGELSELEMGDKAEFKKELGVEDDGINDLITESYKMLGLITFLTTGEDETRAWTIKKGWTAPEAGTAIHTDFFDKFIKAEVINWQDLVKAGSYGKAREQGLVRTEGKDYIVKDGDVIEFKI</sequence>
<gene>
    <name evidence="6" type="primary">ychF</name>
    <name evidence="9" type="ORF">UT40_C0011G0046</name>
</gene>
<keyword evidence="4 6" id="KW-0067">ATP-binding</keyword>
<dbReference type="FunFam" id="1.10.150.300:FF:000004">
    <property type="entry name" value="Ribosome-binding ATPase YchF"/>
    <property type="match status" value="1"/>
</dbReference>
<feature type="binding site" evidence="6">
    <location>
        <begin position="12"/>
        <end position="17"/>
    </location>
    <ligand>
        <name>ATP</name>
        <dbReference type="ChEBI" id="CHEBI:30616"/>
    </ligand>
</feature>
<comment type="similarity">
    <text evidence="6">Belongs to the TRAFAC class OBG-HflX-like GTPase superfamily. OBG GTPase family. YchF/OLA1 subfamily.</text>
</comment>
<proteinExistence type="inferred from homology"/>
<dbReference type="PANTHER" id="PTHR23305:SF18">
    <property type="entry name" value="OBG-TYPE G DOMAIN-CONTAINING PROTEIN"/>
    <property type="match status" value="1"/>
</dbReference>
<dbReference type="InterPro" id="IPR027417">
    <property type="entry name" value="P-loop_NTPase"/>
</dbReference>
<dbReference type="EMBL" id="LBWQ01000011">
    <property type="protein sequence ID" value="KKR13735.1"/>
    <property type="molecule type" value="Genomic_DNA"/>
</dbReference>
<dbReference type="CDD" id="cd01900">
    <property type="entry name" value="YchF"/>
    <property type="match status" value="1"/>
</dbReference>
<dbReference type="Gene3D" id="3.10.20.30">
    <property type="match status" value="1"/>
</dbReference>
<evidence type="ECO:0000256" key="4">
    <source>
        <dbReference type="ARBA" id="ARBA00022840"/>
    </source>
</evidence>
<dbReference type="PATRIC" id="fig|1618551.3.peg.596"/>
<organism evidence="9 10">
    <name type="scientific">Candidatus Woesebacteria bacterium GW2011_GWA1_39_21b</name>
    <dbReference type="NCBI Taxonomy" id="1618551"/>
    <lineage>
        <taxon>Bacteria</taxon>
        <taxon>Candidatus Woeseibacteriota</taxon>
    </lineage>
</organism>
<dbReference type="SUPFAM" id="SSF52540">
    <property type="entry name" value="P-loop containing nucleoside triphosphate hydrolases"/>
    <property type="match status" value="1"/>
</dbReference>
<accession>A0A0G0QTQ9</accession>
<dbReference type="InterPro" id="IPR013029">
    <property type="entry name" value="YchF_C"/>
</dbReference>
<feature type="domain" description="OBG-type G" evidence="7">
    <location>
        <begin position="3"/>
        <end position="263"/>
    </location>
</feature>
<evidence type="ECO:0000256" key="2">
    <source>
        <dbReference type="ARBA" id="ARBA00022723"/>
    </source>
</evidence>
<dbReference type="Gene3D" id="3.40.50.300">
    <property type="entry name" value="P-loop containing nucleotide triphosphate hydrolases"/>
    <property type="match status" value="1"/>
</dbReference>
<reference evidence="9 10" key="1">
    <citation type="journal article" date="2015" name="Nature">
        <title>rRNA introns, odd ribosomes, and small enigmatic genomes across a large radiation of phyla.</title>
        <authorList>
            <person name="Brown C.T."/>
            <person name="Hug L.A."/>
            <person name="Thomas B.C."/>
            <person name="Sharon I."/>
            <person name="Castelle C.J."/>
            <person name="Singh A."/>
            <person name="Wilkins M.J."/>
            <person name="Williams K.H."/>
            <person name="Banfield J.F."/>
        </authorList>
    </citation>
    <scope>NUCLEOTIDE SEQUENCE [LARGE SCALE GENOMIC DNA]</scope>
</reference>
<evidence type="ECO:0000259" key="7">
    <source>
        <dbReference type="PROSITE" id="PS51710"/>
    </source>
</evidence>
<dbReference type="GO" id="GO:0005524">
    <property type="term" value="F:ATP binding"/>
    <property type="evidence" value="ECO:0007669"/>
    <property type="project" value="UniProtKB-UniRule"/>
</dbReference>
<evidence type="ECO:0000256" key="3">
    <source>
        <dbReference type="ARBA" id="ARBA00022741"/>
    </source>
</evidence>
<dbReference type="InterPro" id="IPR023192">
    <property type="entry name" value="TGS-like_dom_sf"/>
</dbReference>
<dbReference type="InterPro" id="IPR041706">
    <property type="entry name" value="YchF_N"/>
</dbReference>
<dbReference type="SUPFAM" id="SSF81271">
    <property type="entry name" value="TGS-like"/>
    <property type="match status" value="1"/>
</dbReference>
<keyword evidence="2" id="KW-0479">Metal-binding</keyword>
<dbReference type="PROSITE" id="PS51880">
    <property type="entry name" value="TGS"/>
    <property type="match status" value="1"/>
</dbReference>
<dbReference type="Gene3D" id="1.10.150.300">
    <property type="entry name" value="TGS-like domain"/>
    <property type="match status" value="1"/>
</dbReference>
<dbReference type="Proteomes" id="UP000034690">
    <property type="component" value="Unassembled WGS sequence"/>
</dbReference>
<dbReference type="PIRSF" id="PIRSF006641">
    <property type="entry name" value="CHP00092"/>
    <property type="match status" value="1"/>
</dbReference>
<keyword evidence="3 6" id="KW-0547">Nucleotide-binding</keyword>
<dbReference type="FunFam" id="3.10.20.30:FF:000001">
    <property type="entry name" value="Ribosome-binding ATPase YchF"/>
    <property type="match status" value="1"/>
</dbReference>
<dbReference type="NCBIfam" id="TIGR00092">
    <property type="entry name" value="redox-regulated ATPase YchF"/>
    <property type="match status" value="1"/>
</dbReference>
<dbReference type="GO" id="GO:0043023">
    <property type="term" value="F:ribosomal large subunit binding"/>
    <property type="evidence" value="ECO:0007669"/>
    <property type="project" value="UniProtKB-UniRule"/>
</dbReference>
<evidence type="ECO:0000256" key="6">
    <source>
        <dbReference type="HAMAP-Rule" id="MF_00944"/>
    </source>
</evidence>
<dbReference type="PANTHER" id="PTHR23305">
    <property type="entry name" value="OBG GTPASE FAMILY"/>
    <property type="match status" value="1"/>
</dbReference>
<protein>
    <recommendedName>
        <fullName evidence="6">Ribosome-binding ATPase YchF</fullName>
    </recommendedName>
</protein>
<dbReference type="GO" id="GO:0005737">
    <property type="term" value="C:cytoplasm"/>
    <property type="evidence" value="ECO:0007669"/>
    <property type="project" value="TreeGrafter"/>
</dbReference>
<keyword evidence="5" id="KW-0460">Magnesium</keyword>
<dbReference type="Pfam" id="PF01926">
    <property type="entry name" value="MMR_HSR1"/>
    <property type="match status" value="1"/>
</dbReference>
<comment type="cofactor">
    <cofactor evidence="1">
        <name>Mg(2+)</name>
        <dbReference type="ChEBI" id="CHEBI:18420"/>
    </cofactor>
</comment>
<dbReference type="InterPro" id="IPR004396">
    <property type="entry name" value="ATPase_YchF/OLA1"/>
</dbReference>
<comment type="caution">
    <text evidence="9">The sequence shown here is derived from an EMBL/GenBank/DDBJ whole genome shotgun (WGS) entry which is preliminary data.</text>
</comment>
<dbReference type="InterPro" id="IPR012675">
    <property type="entry name" value="Beta-grasp_dom_sf"/>
</dbReference>
<dbReference type="InterPro" id="IPR012676">
    <property type="entry name" value="TGS-like"/>
</dbReference>
<dbReference type="GO" id="GO:0005525">
    <property type="term" value="F:GTP binding"/>
    <property type="evidence" value="ECO:0007669"/>
    <property type="project" value="InterPro"/>
</dbReference>
<dbReference type="InterPro" id="IPR006073">
    <property type="entry name" value="GTP-bd"/>
</dbReference>
<evidence type="ECO:0000256" key="1">
    <source>
        <dbReference type="ARBA" id="ARBA00001946"/>
    </source>
</evidence>